<dbReference type="PROSITE" id="PS51257">
    <property type="entry name" value="PROKAR_LIPOPROTEIN"/>
    <property type="match status" value="1"/>
</dbReference>
<organism evidence="3 4">
    <name type="scientific">Larkinella insperata</name>
    <dbReference type="NCBI Taxonomy" id="332158"/>
    <lineage>
        <taxon>Bacteria</taxon>
        <taxon>Pseudomonadati</taxon>
        <taxon>Bacteroidota</taxon>
        <taxon>Cytophagia</taxon>
        <taxon>Cytophagales</taxon>
        <taxon>Spirosomataceae</taxon>
        <taxon>Larkinella</taxon>
    </lineage>
</organism>
<dbReference type="RefSeq" id="WP_265992319.1">
    <property type="nucleotide sequence ID" value="NZ_CP110973.1"/>
</dbReference>
<dbReference type="SUPFAM" id="SSF56601">
    <property type="entry name" value="beta-lactamase/transpeptidase-like"/>
    <property type="match status" value="1"/>
</dbReference>
<dbReference type="InterPro" id="IPR012338">
    <property type="entry name" value="Beta-lactam/transpept-like"/>
</dbReference>
<evidence type="ECO:0000259" key="2">
    <source>
        <dbReference type="Pfam" id="PF00144"/>
    </source>
</evidence>
<keyword evidence="1" id="KW-0732">Signal</keyword>
<reference evidence="4" key="1">
    <citation type="journal article" date="2019" name="Int. J. Syst. Evol. Microbiol.">
        <title>The Global Catalogue of Microorganisms (GCM) 10K type strain sequencing project: providing services to taxonomists for standard genome sequencing and annotation.</title>
        <authorList>
            <consortium name="The Broad Institute Genomics Platform"/>
            <consortium name="The Broad Institute Genome Sequencing Center for Infectious Disease"/>
            <person name="Wu L."/>
            <person name="Ma J."/>
        </authorList>
    </citation>
    <scope>NUCLEOTIDE SEQUENCE [LARGE SCALE GENOMIC DNA]</scope>
    <source>
        <strain evidence="4">CCUG 55608</strain>
    </source>
</reference>
<dbReference type="InterPro" id="IPR050491">
    <property type="entry name" value="AmpC-like"/>
</dbReference>
<evidence type="ECO:0000313" key="3">
    <source>
        <dbReference type="EMBL" id="MFD1141825.1"/>
    </source>
</evidence>
<feature type="domain" description="Beta-lactamase-related" evidence="2">
    <location>
        <begin position="45"/>
        <end position="366"/>
    </location>
</feature>
<dbReference type="Gene3D" id="3.40.710.10">
    <property type="entry name" value="DD-peptidase/beta-lactamase superfamily"/>
    <property type="match status" value="1"/>
</dbReference>
<protein>
    <submittedName>
        <fullName evidence="3">Serine hydrolase domain-containing protein</fullName>
        <ecNumber evidence="3">3.-.-.-</ecNumber>
    </submittedName>
</protein>
<proteinExistence type="predicted"/>
<dbReference type="Proteomes" id="UP001597116">
    <property type="component" value="Unassembled WGS sequence"/>
</dbReference>
<sequence>MKKIILPIVLLLSVFACRELEVPQPSAVSTVDYSQHPKNAEYLAYVKDYQQKSQSPGAVMLVAKGNDPLWAGAVGFSNLEHRTPFGTETPFRIGSITKVFVSALVLKLVEEDRLRLDDKLATLLPQLAGAIPSSDQITVRQLLAHTSGVIDPPNQSLRYQTDIVNDPGALKSLTTQERLQKYVTNQALLFQPGSNYSYSNPGYWLLELIIENVSGQSLSAQMAEKLLIPLGLTRTHLDRGTDNNVARGYTVTTPGNVRDVTTWDVAEGNGMAAGGLVSTVGDIHRFYTALFGGKIISASLLADMQKQQLANCTGPDCEYGLGLEIWHVGGKTGFGHNGALIGIEANALYFPETKTTVVLYKNLGGGSDKSFLEKIAQ</sequence>
<feature type="signal peptide" evidence="1">
    <location>
        <begin position="1"/>
        <end position="18"/>
    </location>
</feature>
<dbReference type="GO" id="GO:0016787">
    <property type="term" value="F:hydrolase activity"/>
    <property type="evidence" value="ECO:0007669"/>
    <property type="project" value="UniProtKB-KW"/>
</dbReference>
<dbReference type="PANTHER" id="PTHR46825:SF9">
    <property type="entry name" value="BETA-LACTAMASE-RELATED DOMAIN-CONTAINING PROTEIN"/>
    <property type="match status" value="1"/>
</dbReference>
<dbReference type="InterPro" id="IPR001466">
    <property type="entry name" value="Beta-lactam-related"/>
</dbReference>
<gene>
    <name evidence="3" type="ORF">ACFQ4C_11930</name>
</gene>
<keyword evidence="4" id="KW-1185">Reference proteome</keyword>
<dbReference type="Pfam" id="PF00144">
    <property type="entry name" value="Beta-lactamase"/>
    <property type="match status" value="1"/>
</dbReference>
<evidence type="ECO:0000256" key="1">
    <source>
        <dbReference type="SAM" id="SignalP"/>
    </source>
</evidence>
<dbReference type="EMBL" id="JBHTLP010000008">
    <property type="protein sequence ID" value="MFD1141825.1"/>
    <property type="molecule type" value="Genomic_DNA"/>
</dbReference>
<comment type="caution">
    <text evidence="3">The sequence shown here is derived from an EMBL/GenBank/DDBJ whole genome shotgun (WGS) entry which is preliminary data.</text>
</comment>
<feature type="chain" id="PRO_5046479485" evidence="1">
    <location>
        <begin position="19"/>
        <end position="377"/>
    </location>
</feature>
<accession>A0ABW3QAE4</accession>
<dbReference type="PANTHER" id="PTHR46825">
    <property type="entry name" value="D-ALANYL-D-ALANINE-CARBOXYPEPTIDASE/ENDOPEPTIDASE AMPH"/>
    <property type="match status" value="1"/>
</dbReference>
<evidence type="ECO:0000313" key="4">
    <source>
        <dbReference type="Proteomes" id="UP001597116"/>
    </source>
</evidence>
<keyword evidence="3" id="KW-0378">Hydrolase</keyword>
<dbReference type="EC" id="3.-.-.-" evidence="3"/>
<name>A0ABW3QAE4_9BACT</name>